<dbReference type="EMBL" id="JAPDUS010000034">
    <property type="protein sequence ID" value="MCW4094607.1"/>
    <property type="molecule type" value="Genomic_DNA"/>
</dbReference>
<reference evidence="2" key="1">
    <citation type="submission" date="2022-11" db="EMBL/GenBank/DDBJ databases">
        <title>Genomic repertoires linked with pathogenic potency of arthritogenic Prevotella copri isolated from the gut of rheumatoid arthritis patients.</title>
        <authorList>
            <person name="Nii T."/>
            <person name="Maeda Y."/>
            <person name="Motooka D."/>
            <person name="Naito M."/>
            <person name="Matsumoto Y."/>
            <person name="Ogawa T."/>
            <person name="Oguro-Igashira E."/>
            <person name="Kishikawa T."/>
            <person name="Yamashita M."/>
            <person name="Koizumi S."/>
            <person name="Kurakawa T."/>
            <person name="Okumura R."/>
            <person name="Kayama H."/>
            <person name="Murakami M."/>
            <person name="Sakaguchi T."/>
            <person name="Das B."/>
            <person name="Nakamura S."/>
            <person name="Okada Y."/>
            <person name="Kumanogoh A."/>
            <person name="Takeda K."/>
        </authorList>
    </citation>
    <scope>NUCLEOTIDE SEQUENCE</scope>
    <source>
        <strain evidence="2">N016-13</strain>
    </source>
</reference>
<feature type="transmembrane region" description="Helical" evidence="1">
    <location>
        <begin position="126"/>
        <end position="144"/>
    </location>
</feature>
<keyword evidence="1" id="KW-1133">Transmembrane helix</keyword>
<name>A0AAW5U0Z4_9BACT</name>
<feature type="transmembrane region" description="Helical" evidence="1">
    <location>
        <begin position="151"/>
        <end position="171"/>
    </location>
</feature>
<evidence type="ECO:0000313" key="3">
    <source>
        <dbReference type="Proteomes" id="UP001209074"/>
    </source>
</evidence>
<sequence>MNNKFIFLCPGAYTIRKRMVSKNKRLGLFCYHIVPVAFLYMLSHVYSICSLVEFVMLVVAFYAQYEIGYIYNDTETIKKEKNPSKRLDSIEMYFYNKNKCQIYIVHFLTFICVLSGLSWMSDEREFLLFSAISMIVELVIFYVYNNVRGRISLLVFFFLELFKYIPFLNLFDTESAMQILIVTAIIYAIPNTIERLSFKRYGILFMQRLLPSEKSYLKFRIAFYLVVCLCMAMFKQFLIYIPLFLFLLVFRGMAFLKAKREK</sequence>
<feature type="transmembrane region" description="Helical" evidence="1">
    <location>
        <begin position="26"/>
        <end position="48"/>
    </location>
</feature>
<feature type="transmembrane region" description="Helical" evidence="1">
    <location>
        <begin position="102"/>
        <end position="120"/>
    </location>
</feature>
<evidence type="ECO:0000313" key="2">
    <source>
        <dbReference type="EMBL" id="MCW4094607.1"/>
    </source>
</evidence>
<evidence type="ECO:0000256" key="1">
    <source>
        <dbReference type="SAM" id="Phobius"/>
    </source>
</evidence>
<feature type="transmembrane region" description="Helical" evidence="1">
    <location>
        <begin position="217"/>
        <end position="234"/>
    </location>
</feature>
<dbReference type="Proteomes" id="UP001209074">
    <property type="component" value="Unassembled WGS sequence"/>
</dbReference>
<accession>A0AAW5U0Z4</accession>
<dbReference type="RefSeq" id="WP_264959959.1">
    <property type="nucleotide sequence ID" value="NZ_JAPDUQ010000003.1"/>
</dbReference>
<keyword evidence="1" id="KW-0812">Transmembrane</keyword>
<feature type="transmembrane region" description="Helical" evidence="1">
    <location>
        <begin position="177"/>
        <end position="196"/>
    </location>
</feature>
<organism evidence="2 3">
    <name type="scientific">Segatella copri</name>
    <dbReference type="NCBI Taxonomy" id="165179"/>
    <lineage>
        <taxon>Bacteria</taxon>
        <taxon>Pseudomonadati</taxon>
        <taxon>Bacteroidota</taxon>
        <taxon>Bacteroidia</taxon>
        <taxon>Bacteroidales</taxon>
        <taxon>Prevotellaceae</taxon>
        <taxon>Segatella</taxon>
    </lineage>
</organism>
<feature type="transmembrane region" description="Helical" evidence="1">
    <location>
        <begin position="54"/>
        <end position="71"/>
    </location>
</feature>
<keyword evidence="1" id="KW-0472">Membrane</keyword>
<gene>
    <name evidence="2" type="ORF">ONT05_13830</name>
</gene>
<dbReference type="AlphaFoldDB" id="A0AAW5U0Z4"/>
<proteinExistence type="predicted"/>
<protein>
    <submittedName>
        <fullName evidence="2">Uncharacterized protein</fullName>
    </submittedName>
</protein>
<comment type="caution">
    <text evidence="2">The sequence shown here is derived from an EMBL/GenBank/DDBJ whole genome shotgun (WGS) entry which is preliminary data.</text>
</comment>